<keyword evidence="2 7" id="KW-0349">Heme</keyword>
<dbReference type="GO" id="GO:0042597">
    <property type="term" value="C:periplasmic space"/>
    <property type="evidence" value="ECO:0007669"/>
    <property type="project" value="InterPro"/>
</dbReference>
<dbReference type="PROSITE" id="PS51009">
    <property type="entry name" value="CYTCII"/>
    <property type="match status" value="1"/>
</dbReference>
<organism evidence="9">
    <name type="scientific">Magnetospirillum gryphiswaldense</name>
    <dbReference type="NCBI Taxonomy" id="55518"/>
    <lineage>
        <taxon>Bacteria</taxon>
        <taxon>Pseudomonadati</taxon>
        <taxon>Pseudomonadota</taxon>
        <taxon>Alphaproteobacteria</taxon>
        <taxon>Rhodospirillales</taxon>
        <taxon>Rhodospirillaceae</taxon>
        <taxon>Magnetospirillum</taxon>
    </lineage>
</organism>
<dbReference type="InterPro" id="IPR002321">
    <property type="entry name" value="Cyt_c_II"/>
</dbReference>
<dbReference type="GO" id="GO:0020037">
    <property type="term" value="F:heme binding"/>
    <property type="evidence" value="ECO:0007669"/>
    <property type="project" value="InterPro"/>
</dbReference>
<reference evidence="9" key="1">
    <citation type="journal article" date="2007" name="J. Bacteriol.">
        <title>Comparative genome analysis of four magnetotactic bacteria reveals a complex set of group-specific genes implicated in magnetosome biomineralization and function.</title>
        <authorList>
            <person name="Richter M."/>
            <person name="Kube M."/>
            <person name="Bazylinski D.A."/>
            <person name="Lombardot T."/>
            <person name="Gloeckner F.O."/>
            <person name="Reinhardt R."/>
            <person name="Schueler D."/>
        </authorList>
    </citation>
    <scope>NUCLEOTIDE SEQUENCE</scope>
    <source>
        <strain evidence="9">MSR-1</strain>
    </source>
</reference>
<dbReference type="InterPro" id="IPR015984">
    <property type="entry name" value="Cyt_c_prime_subgr"/>
</dbReference>
<dbReference type="Pfam" id="PF01322">
    <property type="entry name" value="Cytochrom_C_2"/>
    <property type="match status" value="1"/>
</dbReference>
<keyword evidence="3 6" id="KW-0479">Metal-binding</keyword>
<evidence type="ECO:0000256" key="7">
    <source>
        <dbReference type="PIRSR" id="PIRSR000027-2"/>
    </source>
</evidence>
<proteinExistence type="predicted"/>
<dbReference type="GO" id="GO:0022900">
    <property type="term" value="P:electron transport chain"/>
    <property type="evidence" value="ECO:0007669"/>
    <property type="project" value="InterPro"/>
</dbReference>
<keyword evidence="4" id="KW-0249">Electron transport</keyword>
<evidence type="ECO:0000256" key="5">
    <source>
        <dbReference type="ARBA" id="ARBA00023004"/>
    </source>
</evidence>
<dbReference type="PIRSF" id="PIRSF000027">
    <property type="entry name" value="Cytc_c_prime"/>
    <property type="match status" value="1"/>
</dbReference>
<dbReference type="EMBL" id="CU459003">
    <property type="protein sequence ID" value="CAM77137.1"/>
    <property type="molecule type" value="Genomic_DNA"/>
</dbReference>
<dbReference type="PRINTS" id="PR00608">
    <property type="entry name" value="CYTCHROMECII"/>
</dbReference>
<evidence type="ECO:0000313" key="9">
    <source>
        <dbReference type="EMBL" id="CAM77137.1"/>
    </source>
</evidence>
<name>A4U2N0_9PROT</name>
<feature type="chain" id="PRO_5002674530" evidence="8">
    <location>
        <begin position="27"/>
        <end position="152"/>
    </location>
</feature>
<dbReference type="AlphaFoldDB" id="A4U2N0"/>
<feature type="binding site" description="covalent" evidence="7">
    <location>
        <position position="142"/>
    </location>
    <ligand>
        <name>heme c</name>
        <dbReference type="ChEBI" id="CHEBI:61717"/>
    </ligand>
</feature>
<evidence type="ECO:0000256" key="4">
    <source>
        <dbReference type="ARBA" id="ARBA00022982"/>
    </source>
</evidence>
<gene>
    <name evidence="9" type="ORF">MGR_1848</name>
</gene>
<dbReference type="InterPro" id="IPR012127">
    <property type="entry name" value="Cyt_c_prime"/>
</dbReference>
<dbReference type="SUPFAM" id="SSF47175">
    <property type="entry name" value="Cytochromes"/>
    <property type="match status" value="1"/>
</dbReference>
<protein>
    <submittedName>
        <fullName evidence="9">Cytochrome c, class II</fullName>
    </submittedName>
</protein>
<keyword evidence="8" id="KW-0732">Signal</keyword>
<sequence>MRFIPKAMTAAALAVAVIGFAAPASAQQKPEETLKMRQGLFQAVRMNFGPIGAFAQGKGDLPADAAAKAENVAALARMLPMAFGKGSEALSGSNTKAEAFTSADFLKGFPMMEEAAVKLAAAAKSGDAEAIKAAVGGVGKTCKGCHDTFRKE</sequence>
<dbReference type="Gene3D" id="1.20.120.10">
    <property type="entry name" value="Cytochrome c/b562"/>
    <property type="match status" value="1"/>
</dbReference>
<feature type="binding site" description="covalent" evidence="7">
    <location>
        <position position="145"/>
    </location>
    <ligand>
        <name>heme c</name>
        <dbReference type="ChEBI" id="CHEBI:61717"/>
    </ligand>
</feature>
<dbReference type="RefSeq" id="WP_024082223.1">
    <property type="nucleotide sequence ID" value="NZ_CP027527.1"/>
</dbReference>
<feature type="signal peptide" evidence="8">
    <location>
        <begin position="1"/>
        <end position="26"/>
    </location>
</feature>
<evidence type="ECO:0000256" key="6">
    <source>
        <dbReference type="PIRSR" id="PIRSR000027-1"/>
    </source>
</evidence>
<dbReference type="InterPro" id="IPR010980">
    <property type="entry name" value="Cyt_c/b562"/>
</dbReference>
<keyword evidence="5 6" id="KW-0408">Iron</keyword>
<evidence type="ECO:0000256" key="8">
    <source>
        <dbReference type="SAM" id="SignalP"/>
    </source>
</evidence>
<evidence type="ECO:0000256" key="2">
    <source>
        <dbReference type="ARBA" id="ARBA00022617"/>
    </source>
</evidence>
<accession>A4U2N0</accession>
<dbReference type="GO" id="GO:0005506">
    <property type="term" value="F:iron ion binding"/>
    <property type="evidence" value="ECO:0007669"/>
    <property type="project" value="InterPro"/>
</dbReference>
<feature type="binding site" description="axial binding residue" evidence="6">
    <location>
        <position position="146"/>
    </location>
    <ligand>
        <name>heme c</name>
        <dbReference type="ChEBI" id="CHEBI:61717"/>
    </ligand>
    <ligandPart>
        <name>Fe</name>
        <dbReference type="ChEBI" id="CHEBI:18248"/>
    </ligandPart>
</feature>
<evidence type="ECO:0000256" key="1">
    <source>
        <dbReference type="ARBA" id="ARBA00022448"/>
    </source>
</evidence>
<evidence type="ECO:0000256" key="3">
    <source>
        <dbReference type="ARBA" id="ARBA00022723"/>
    </source>
</evidence>
<keyword evidence="1" id="KW-0813">Transport</keyword>
<comment type="PTM">
    <text evidence="7">Binds 1 heme group per subunit.</text>
</comment>
<dbReference type="GO" id="GO:0009055">
    <property type="term" value="F:electron transfer activity"/>
    <property type="evidence" value="ECO:0007669"/>
    <property type="project" value="InterPro"/>
</dbReference>